<comment type="similarity">
    <text evidence="1 2">Belongs to the RTX toxin acyltransferase family.</text>
</comment>
<evidence type="ECO:0000313" key="3">
    <source>
        <dbReference type="EMBL" id="GGA47134.1"/>
    </source>
</evidence>
<keyword evidence="2" id="KW-0808">Transferase</keyword>
<proteinExistence type="inferred from homology"/>
<comment type="subcellular location">
    <subcellularLocation>
        <location evidence="2">Cytoplasm</location>
    </subcellularLocation>
</comment>
<evidence type="ECO:0000313" key="4">
    <source>
        <dbReference type="Proteomes" id="UP000620046"/>
    </source>
</evidence>
<evidence type="ECO:0000256" key="1">
    <source>
        <dbReference type="ARBA" id="ARBA00005686"/>
    </source>
</evidence>
<protein>
    <recommendedName>
        <fullName evidence="2">RTX toxin-activating lysine-acyltransferase</fullName>
        <ecNumber evidence="2">2.3.1.-</ecNumber>
    </recommendedName>
</protein>
<keyword evidence="2" id="KW-0204">Cytolysis</keyword>
<reference evidence="4" key="1">
    <citation type="journal article" date="2019" name="Int. J. Syst. Evol. Microbiol.">
        <title>The Global Catalogue of Microorganisms (GCM) 10K type strain sequencing project: providing services to taxonomists for standard genome sequencing and annotation.</title>
        <authorList>
            <consortium name="The Broad Institute Genomics Platform"/>
            <consortium name="The Broad Institute Genome Sequencing Center for Infectious Disease"/>
            <person name="Wu L."/>
            <person name="Ma J."/>
        </authorList>
    </citation>
    <scope>NUCLEOTIDE SEQUENCE [LARGE SCALE GENOMIC DNA]</scope>
    <source>
        <strain evidence="4">CGMCC 1.15439</strain>
    </source>
</reference>
<keyword evidence="4" id="KW-1185">Reference proteome</keyword>
<name>A0ABQ1GN77_9GAMM</name>
<dbReference type="EC" id="2.3.1.-" evidence="2"/>
<organism evidence="3 4">
    <name type="scientific">Dyella nitratireducens</name>
    <dbReference type="NCBI Taxonomy" id="1849580"/>
    <lineage>
        <taxon>Bacteria</taxon>
        <taxon>Pseudomonadati</taxon>
        <taxon>Pseudomonadota</taxon>
        <taxon>Gammaproteobacteria</taxon>
        <taxon>Lysobacterales</taxon>
        <taxon>Rhodanobacteraceae</taxon>
        <taxon>Dyella</taxon>
    </lineage>
</organism>
<accession>A0ABQ1GN77</accession>
<keyword evidence="2" id="KW-0963">Cytoplasm</keyword>
<dbReference type="Pfam" id="PF02794">
    <property type="entry name" value="HlyC"/>
    <property type="match status" value="1"/>
</dbReference>
<comment type="function">
    <text evidence="2">Involved in fatty acylation of protoxin at internal lysine residues, thereby converting it to the active toxin.</text>
</comment>
<comment type="caution">
    <text evidence="3">The sequence shown here is derived from an EMBL/GenBank/DDBJ whole genome shotgun (WGS) entry which is preliminary data.</text>
</comment>
<dbReference type="EMBL" id="BMJA01000004">
    <property type="protein sequence ID" value="GGA47134.1"/>
    <property type="molecule type" value="Genomic_DNA"/>
</dbReference>
<keyword evidence="2" id="KW-0012">Acyltransferase</keyword>
<sequence>MVNKLMSMSAAERALEEERLIKATNDRRFAQLGQAMQLLFKTDRRKYSIASAYLWLWPAVRLNQIVCTTGRSGVWTGYATWAYFTPEFATTFVKSDPPFLHISDWNEGYQLWILDFVAPLGHARALVSQLRSRLSRDFKEARHVVRSPDGNVIGTRILRVPTSTLSHG</sequence>
<gene>
    <name evidence="3" type="ORF">GCM10010981_40410</name>
</gene>
<evidence type="ECO:0000256" key="2">
    <source>
        <dbReference type="RuleBase" id="RU368102"/>
    </source>
</evidence>
<dbReference type="Proteomes" id="UP000620046">
    <property type="component" value="Unassembled WGS sequence"/>
</dbReference>
<dbReference type="InterPro" id="IPR003996">
    <property type="entry name" value="RTX_toxin-activating_protC_bac"/>
</dbReference>